<comment type="caution">
    <text evidence="1">The sequence shown here is derived from an EMBL/GenBank/DDBJ whole genome shotgun (WGS) entry which is preliminary data.</text>
</comment>
<accession>A0A2T4J981</accession>
<evidence type="ECO:0000313" key="2">
    <source>
        <dbReference type="Proteomes" id="UP000241362"/>
    </source>
</evidence>
<evidence type="ECO:0000313" key="1">
    <source>
        <dbReference type="EMBL" id="PTE14465.1"/>
    </source>
</evidence>
<organism evidence="1 2">
    <name type="scientific">Fuscovulum blasticum DSM 2131</name>
    <dbReference type="NCBI Taxonomy" id="1188250"/>
    <lineage>
        <taxon>Bacteria</taxon>
        <taxon>Pseudomonadati</taxon>
        <taxon>Pseudomonadota</taxon>
        <taxon>Alphaproteobacteria</taxon>
        <taxon>Rhodobacterales</taxon>
        <taxon>Paracoccaceae</taxon>
        <taxon>Pseudogemmobacter</taxon>
    </lineage>
</organism>
<name>A0A2T4J981_FUSBL</name>
<protein>
    <submittedName>
        <fullName evidence="1">Uncharacterized protein</fullName>
    </submittedName>
</protein>
<dbReference type="AlphaFoldDB" id="A0A2T4J981"/>
<reference evidence="1 2" key="1">
    <citation type="submission" date="2018-03" db="EMBL/GenBank/DDBJ databases">
        <title>Rhodobacter blasticus.</title>
        <authorList>
            <person name="Meyer T.E."/>
            <person name="Miller S."/>
            <person name="Lodha T."/>
            <person name="Gandham S."/>
            <person name="Chintalapati S."/>
            <person name="Chintalapati V.R."/>
        </authorList>
    </citation>
    <scope>NUCLEOTIDE SEQUENCE [LARGE SCALE GENOMIC DNA]</scope>
    <source>
        <strain evidence="1 2">DSM 2131</strain>
    </source>
</reference>
<dbReference type="Proteomes" id="UP000241362">
    <property type="component" value="Unassembled WGS sequence"/>
</dbReference>
<gene>
    <name evidence="1" type="ORF">C5F44_08775</name>
</gene>
<dbReference type="EMBL" id="PZKE01000007">
    <property type="protein sequence ID" value="PTE14465.1"/>
    <property type="molecule type" value="Genomic_DNA"/>
</dbReference>
<sequence>MIDSTRATNPRTRQSLSLIAPEAVDRFIATYLPLGLMAHDLGTQAKHVSARLDKAEVRPIPLPDRCSMIYIRAEAAPVIAI</sequence>
<keyword evidence="2" id="KW-1185">Reference proteome</keyword>
<proteinExistence type="predicted"/>